<evidence type="ECO:0000256" key="5">
    <source>
        <dbReference type="SAM" id="SignalP"/>
    </source>
</evidence>
<dbReference type="GO" id="GO:0016829">
    <property type="term" value="F:lyase activity"/>
    <property type="evidence" value="ECO:0007669"/>
    <property type="project" value="UniProtKB-KW"/>
</dbReference>
<dbReference type="GO" id="GO:0042597">
    <property type="term" value="C:periplasmic space"/>
    <property type="evidence" value="ECO:0007669"/>
    <property type="project" value="UniProtKB-SubCell"/>
</dbReference>
<dbReference type="Proteomes" id="UP000244168">
    <property type="component" value="Unassembled WGS sequence"/>
</dbReference>
<gene>
    <name evidence="8" type="ORF">C8P68_10734</name>
</gene>
<dbReference type="NCBIfam" id="NF045573">
    <property type="entry name" value="Hepsulflyase_CFB"/>
    <property type="match status" value="1"/>
</dbReference>
<evidence type="ECO:0000259" key="6">
    <source>
        <dbReference type="Pfam" id="PF07940"/>
    </source>
</evidence>
<evidence type="ECO:0000313" key="9">
    <source>
        <dbReference type="Proteomes" id="UP000244168"/>
    </source>
</evidence>
<keyword evidence="2 5" id="KW-0732">Signal</keyword>
<dbReference type="PANTHER" id="PTHR39210">
    <property type="entry name" value="HEPARIN-SULFATE LYASE"/>
    <property type="match status" value="1"/>
</dbReference>
<keyword evidence="9" id="KW-1185">Reference proteome</keyword>
<dbReference type="RefSeq" id="WP_107830277.1">
    <property type="nucleotide sequence ID" value="NZ_CP160205.1"/>
</dbReference>
<feature type="domain" description="Heparin-sulfate lyase N-terminal" evidence="7">
    <location>
        <begin position="34"/>
        <end position="377"/>
    </location>
</feature>
<feature type="chain" id="PRO_5015620002" evidence="5">
    <location>
        <begin position="24"/>
        <end position="661"/>
    </location>
</feature>
<keyword evidence="4 8" id="KW-0456">Lyase</keyword>
<evidence type="ECO:0000256" key="3">
    <source>
        <dbReference type="ARBA" id="ARBA00022764"/>
    </source>
</evidence>
<dbReference type="AlphaFoldDB" id="A0A2T5J608"/>
<dbReference type="EMBL" id="QAOQ01000007">
    <property type="protein sequence ID" value="PTQ93977.1"/>
    <property type="molecule type" value="Genomic_DNA"/>
</dbReference>
<sequence length="661" mass="76104">MMRKLIYSLIVICALPFMAGAQAKLITTTDKAALFARLDLKRPGLEAAGKLAAQGDYDNAAVALLKYYRQRTNATIPDYSTDDRATYAGKKLPKGVQEKADKGMQHLFFVHTGYDYFDYGKDINWQNWPVKDNEVRWQLHRMYWWEPMGLAYWSSGDEKYAKEWMLQYEDWIKKNPLGLSADNDRYAWRPLEVSERLESQLNLFIMFINSPNFTPQFLVEFLNNYANHADYLSGHYSEQGNHLLFESQRIIDAGCFFPEFSNADKWRKGGIENLNREIKKQIYPDGLQFELSPNYHVSMINVFLKALRATQLTGLENEFPQSYKNTTEQMIMALANFSFPDYVYPMFADSKLVYKNEMVKNYQKWVQVFPKNEMIHYLATEGKEGHLPAYLSYPLKTGGFYTFRNGWDMNSTVMVLRAGPRGEFHAQPDNGTFDLWVKGRDFTPDAGSYVYSGDASIMKLRNWYRQSMVHKTLTLNNQNMETCDAKLKYWKTSPSLDVLQYENQSYPELKHRRTVLFVNKTYFVILDDAIGAAKGNVGIHFQLAEGNAVTDATHTSIRTDFNDNNNLLIQTFGPAIKTVAEDGKVSYSYREEKPRPAVVFEQQKTNNNTTSFATVLYPYASGKPPVISLTKGADFDLDKGKIDLTIKINNKEEHLVTQLSN</sequence>
<evidence type="ECO:0000256" key="2">
    <source>
        <dbReference type="ARBA" id="ARBA00022729"/>
    </source>
</evidence>
<proteinExistence type="predicted"/>
<dbReference type="Pfam" id="PF16889">
    <property type="entry name" value="Hepar_II_III_N"/>
    <property type="match status" value="1"/>
</dbReference>
<keyword evidence="3" id="KW-0574">Periplasm</keyword>
<evidence type="ECO:0000256" key="1">
    <source>
        <dbReference type="ARBA" id="ARBA00004418"/>
    </source>
</evidence>
<feature type="signal peptide" evidence="5">
    <location>
        <begin position="1"/>
        <end position="23"/>
    </location>
</feature>
<dbReference type="InterPro" id="IPR012480">
    <property type="entry name" value="Hepar_II_III_C"/>
</dbReference>
<dbReference type="InterPro" id="IPR054646">
    <property type="entry name" value="HepC"/>
</dbReference>
<name>A0A2T5J608_9SPHI</name>
<protein>
    <submittedName>
        <fullName evidence="8">Heparan-sulfate lyase</fullName>
    </submittedName>
</protein>
<comment type="subcellular location">
    <subcellularLocation>
        <location evidence="1">Periplasm</location>
    </subcellularLocation>
</comment>
<dbReference type="Pfam" id="PF07940">
    <property type="entry name" value="Hepar_II_III_C"/>
    <property type="match status" value="1"/>
</dbReference>
<dbReference type="Gene3D" id="2.70.98.70">
    <property type="match status" value="1"/>
</dbReference>
<reference evidence="8 9" key="1">
    <citation type="submission" date="2018-04" db="EMBL/GenBank/DDBJ databases">
        <title>Genomic Encyclopedia of Archaeal and Bacterial Type Strains, Phase II (KMG-II): from individual species to whole genera.</title>
        <authorList>
            <person name="Goeker M."/>
        </authorList>
    </citation>
    <scope>NUCLEOTIDE SEQUENCE [LARGE SCALE GENOMIC DNA]</scope>
    <source>
        <strain evidence="8 9">DSM 26809</strain>
    </source>
</reference>
<dbReference type="Gene3D" id="1.50.10.100">
    <property type="entry name" value="Chondroitin AC/alginate lyase"/>
    <property type="match status" value="1"/>
</dbReference>
<comment type="caution">
    <text evidence="8">The sequence shown here is derived from an EMBL/GenBank/DDBJ whole genome shotgun (WGS) entry which is preliminary data.</text>
</comment>
<dbReference type="InterPro" id="IPR031680">
    <property type="entry name" value="Hepar_II_III_N"/>
</dbReference>
<feature type="domain" description="Heparinase II/III-like C-terminal" evidence="6">
    <location>
        <begin position="395"/>
        <end position="600"/>
    </location>
</feature>
<evidence type="ECO:0000259" key="7">
    <source>
        <dbReference type="Pfam" id="PF16889"/>
    </source>
</evidence>
<accession>A0A2T5J608</accession>
<dbReference type="OrthoDB" id="7335480at2"/>
<dbReference type="SUPFAM" id="SSF48230">
    <property type="entry name" value="Chondroitin AC/alginate lyase"/>
    <property type="match status" value="1"/>
</dbReference>
<evidence type="ECO:0000313" key="8">
    <source>
        <dbReference type="EMBL" id="PTQ93977.1"/>
    </source>
</evidence>
<dbReference type="InterPro" id="IPR008929">
    <property type="entry name" value="Chondroitin_lyas"/>
</dbReference>
<evidence type="ECO:0000256" key="4">
    <source>
        <dbReference type="ARBA" id="ARBA00023239"/>
    </source>
</evidence>
<organism evidence="8 9">
    <name type="scientific">Mucilaginibacter yixingensis</name>
    <dbReference type="NCBI Taxonomy" id="1295612"/>
    <lineage>
        <taxon>Bacteria</taxon>
        <taxon>Pseudomonadati</taxon>
        <taxon>Bacteroidota</taxon>
        <taxon>Sphingobacteriia</taxon>
        <taxon>Sphingobacteriales</taxon>
        <taxon>Sphingobacteriaceae</taxon>
        <taxon>Mucilaginibacter</taxon>
    </lineage>
</organism>
<dbReference type="PANTHER" id="PTHR39210:SF1">
    <property type="entry name" value="HEPARIN-SULFATE LYASE"/>
    <property type="match status" value="1"/>
</dbReference>